<dbReference type="AlphaFoldDB" id="A0A0E9PS87"/>
<proteinExistence type="predicted"/>
<name>A0A0E9PS87_ANGAN</name>
<reference evidence="1" key="1">
    <citation type="submission" date="2014-11" db="EMBL/GenBank/DDBJ databases">
        <authorList>
            <person name="Amaro Gonzalez C."/>
        </authorList>
    </citation>
    <scope>NUCLEOTIDE SEQUENCE</scope>
</reference>
<organism evidence="1">
    <name type="scientific">Anguilla anguilla</name>
    <name type="common">European freshwater eel</name>
    <name type="synonym">Muraena anguilla</name>
    <dbReference type="NCBI Taxonomy" id="7936"/>
    <lineage>
        <taxon>Eukaryota</taxon>
        <taxon>Metazoa</taxon>
        <taxon>Chordata</taxon>
        <taxon>Craniata</taxon>
        <taxon>Vertebrata</taxon>
        <taxon>Euteleostomi</taxon>
        <taxon>Actinopterygii</taxon>
        <taxon>Neopterygii</taxon>
        <taxon>Teleostei</taxon>
        <taxon>Anguilliformes</taxon>
        <taxon>Anguillidae</taxon>
        <taxon>Anguilla</taxon>
    </lineage>
</organism>
<protein>
    <submittedName>
        <fullName evidence="1">Uncharacterized protein</fullName>
    </submittedName>
</protein>
<reference evidence="1" key="2">
    <citation type="journal article" date="2015" name="Fish Shellfish Immunol.">
        <title>Early steps in the European eel (Anguilla anguilla)-Vibrio vulnificus interaction in the gills: Role of the RtxA13 toxin.</title>
        <authorList>
            <person name="Callol A."/>
            <person name="Pajuelo D."/>
            <person name="Ebbesson L."/>
            <person name="Teles M."/>
            <person name="MacKenzie S."/>
            <person name="Amaro C."/>
        </authorList>
    </citation>
    <scope>NUCLEOTIDE SEQUENCE</scope>
</reference>
<sequence length="45" mass="5017">MGERSFSVENKAVAFTMVKKGTWVIVAGEGKVQMFCRLCKGIHNK</sequence>
<dbReference type="EMBL" id="GBXM01101228">
    <property type="protein sequence ID" value="JAH07349.1"/>
    <property type="molecule type" value="Transcribed_RNA"/>
</dbReference>
<evidence type="ECO:0000313" key="1">
    <source>
        <dbReference type="EMBL" id="JAH07349.1"/>
    </source>
</evidence>
<accession>A0A0E9PS87</accession>